<keyword evidence="3" id="KW-1185">Reference proteome</keyword>
<dbReference type="Pfam" id="PF18480">
    <property type="entry name" value="DUF5615"/>
    <property type="match status" value="1"/>
</dbReference>
<comment type="caution">
    <text evidence="2">The sequence shown here is derived from an EMBL/GenBank/DDBJ whole genome shotgun (WGS) entry which is preliminary data.</text>
</comment>
<evidence type="ECO:0000313" key="2">
    <source>
        <dbReference type="EMBL" id="GAA4545003.1"/>
    </source>
</evidence>
<reference evidence="3" key="1">
    <citation type="journal article" date="2019" name="Int. J. Syst. Evol. Microbiol.">
        <title>The Global Catalogue of Microorganisms (GCM) 10K type strain sequencing project: providing services to taxonomists for standard genome sequencing and annotation.</title>
        <authorList>
            <consortium name="The Broad Institute Genomics Platform"/>
            <consortium name="The Broad Institute Genome Sequencing Center for Infectious Disease"/>
            <person name="Wu L."/>
            <person name="Ma J."/>
        </authorList>
    </citation>
    <scope>NUCLEOTIDE SEQUENCE [LARGE SCALE GENOMIC DNA]</scope>
    <source>
        <strain evidence="3">JCM 17906</strain>
    </source>
</reference>
<sequence length="95" mass="10216">MRFLVGAQIAVLADQDGRVVVNKDRDFRDGHLLSGSPRRLPVVATGNITNAALSALFAANLDAVLTAFDEVAFVEIGPGALVLHRPREDGRYRSS</sequence>
<name>A0ABP8RR86_9PSEU</name>
<feature type="domain" description="DUF5615" evidence="1">
    <location>
        <begin position="8"/>
        <end position="68"/>
    </location>
</feature>
<dbReference type="EMBL" id="BAABGT010000029">
    <property type="protein sequence ID" value="GAA4545003.1"/>
    <property type="molecule type" value="Genomic_DNA"/>
</dbReference>
<protein>
    <recommendedName>
        <fullName evidence="1">DUF5615 domain-containing protein</fullName>
    </recommendedName>
</protein>
<dbReference type="RefSeq" id="WP_345416111.1">
    <property type="nucleotide sequence ID" value="NZ_BAABGT010000029.1"/>
</dbReference>
<organism evidence="2 3">
    <name type="scientific">Pseudonocardia xishanensis</name>
    <dbReference type="NCBI Taxonomy" id="630995"/>
    <lineage>
        <taxon>Bacteria</taxon>
        <taxon>Bacillati</taxon>
        <taxon>Actinomycetota</taxon>
        <taxon>Actinomycetes</taxon>
        <taxon>Pseudonocardiales</taxon>
        <taxon>Pseudonocardiaceae</taxon>
        <taxon>Pseudonocardia</taxon>
    </lineage>
</organism>
<accession>A0ABP8RR86</accession>
<proteinExistence type="predicted"/>
<dbReference type="Proteomes" id="UP001501598">
    <property type="component" value="Unassembled WGS sequence"/>
</dbReference>
<evidence type="ECO:0000313" key="3">
    <source>
        <dbReference type="Proteomes" id="UP001501598"/>
    </source>
</evidence>
<evidence type="ECO:0000259" key="1">
    <source>
        <dbReference type="Pfam" id="PF18480"/>
    </source>
</evidence>
<dbReference type="InterPro" id="IPR041049">
    <property type="entry name" value="DUF5615"/>
</dbReference>
<gene>
    <name evidence="2" type="ORF">GCM10023175_24160</name>
</gene>